<name>A0A834MKS7_RHYFE</name>
<feature type="chain" id="PRO_5032314645" evidence="5">
    <location>
        <begin position="20"/>
        <end position="129"/>
    </location>
</feature>
<dbReference type="PANTHER" id="PTHR11857">
    <property type="entry name" value="ODORANT BINDING PROTEIN-RELATED"/>
    <property type="match status" value="1"/>
</dbReference>
<comment type="subcellular location">
    <subcellularLocation>
        <location evidence="1">Secreted</location>
    </subcellularLocation>
</comment>
<comment type="similarity">
    <text evidence="2">Belongs to the PBP/GOBP family.</text>
</comment>
<dbReference type="Gene3D" id="1.10.238.20">
    <property type="entry name" value="Pheromone/general odorant binding protein domain"/>
    <property type="match status" value="1"/>
</dbReference>
<dbReference type="InterPro" id="IPR036728">
    <property type="entry name" value="PBP_GOBP_sf"/>
</dbReference>
<evidence type="ECO:0000313" key="7">
    <source>
        <dbReference type="Proteomes" id="UP000625711"/>
    </source>
</evidence>
<evidence type="ECO:0000256" key="1">
    <source>
        <dbReference type="ARBA" id="ARBA00004613"/>
    </source>
</evidence>
<dbReference type="InterPro" id="IPR006170">
    <property type="entry name" value="PBP/GOBP"/>
</dbReference>
<reference evidence="6" key="1">
    <citation type="submission" date="2020-08" db="EMBL/GenBank/DDBJ databases">
        <title>Genome sequencing and assembly of the red palm weevil Rhynchophorus ferrugineus.</title>
        <authorList>
            <person name="Dias G.B."/>
            <person name="Bergman C.M."/>
            <person name="Manee M."/>
        </authorList>
    </citation>
    <scope>NUCLEOTIDE SEQUENCE</scope>
    <source>
        <strain evidence="6">AA-2017</strain>
        <tissue evidence="6">Whole larva</tissue>
    </source>
</reference>
<gene>
    <name evidence="6" type="ORF">GWI33_004201</name>
</gene>
<dbReference type="AlphaFoldDB" id="A0A834MKS7"/>
<evidence type="ECO:0000256" key="4">
    <source>
        <dbReference type="ARBA" id="ARBA00022729"/>
    </source>
</evidence>
<keyword evidence="7" id="KW-1185">Reference proteome</keyword>
<protein>
    <submittedName>
        <fullName evidence="6">Uncharacterized protein</fullName>
    </submittedName>
</protein>
<dbReference type="SMART" id="SM00708">
    <property type="entry name" value="PhBP"/>
    <property type="match status" value="1"/>
</dbReference>
<evidence type="ECO:0000256" key="5">
    <source>
        <dbReference type="SAM" id="SignalP"/>
    </source>
</evidence>
<dbReference type="Proteomes" id="UP000625711">
    <property type="component" value="Unassembled WGS sequence"/>
</dbReference>
<dbReference type="GO" id="GO:0005549">
    <property type="term" value="F:odorant binding"/>
    <property type="evidence" value="ECO:0007669"/>
    <property type="project" value="InterPro"/>
</dbReference>
<sequence>MYSFRNIISLCFVMALGYGHLTPKQQEAKIEFQRDCLKETGATEEMVRNAFLGQISDAPEFKKHLLCVKKAAGIVDDRGNYNKDALRDTISTYVDDTDTINSMIEKCFKMMDSPEETAYQMTKCFASFK</sequence>
<proteinExistence type="inferred from homology"/>
<feature type="signal peptide" evidence="5">
    <location>
        <begin position="1"/>
        <end position="19"/>
    </location>
</feature>
<dbReference type="GO" id="GO:0005615">
    <property type="term" value="C:extracellular space"/>
    <property type="evidence" value="ECO:0007669"/>
    <property type="project" value="TreeGrafter"/>
</dbReference>
<evidence type="ECO:0000256" key="3">
    <source>
        <dbReference type="ARBA" id="ARBA00022525"/>
    </source>
</evidence>
<dbReference type="CDD" id="cd23992">
    <property type="entry name" value="PBP_GOBP"/>
    <property type="match status" value="1"/>
</dbReference>
<dbReference type="PANTHER" id="PTHR11857:SF43">
    <property type="entry name" value="GEO07291P1-RELATED"/>
    <property type="match status" value="1"/>
</dbReference>
<comment type="caution">
    <text evidence="6">The sequence shown here is derived from an EMBL/GenBank/DDBJ whole genome shotgun (WGS) entry which is preliminary data.</text>
</comment>
<organism evidence="6 7">
    <name type="scientific">Rhynchophorus ferrugineus</name>
    <name type="common">Red palm weevil</name>
    <name type="synonym">Curculio ferrugineus</name>
    <dbReference type="NCBI Taxonomy" id="354439"/>
    <lineage>
        <taxon>Eukaryota</taxon>
        <taxon>Metazoa</taxon>
        <taxon>Ecdysozoa</taxon>
        <taxon>Arthropoda</taxon>
        <taxon>Hexapoda</taxon>
        <taxon>Insecta</taxon>
        <taxon>Pterygota</taxon>
        <taxon>Neoptera</taxon>
        <taxon>Endopterygota</taxon>
        <taxon>Coleoptera</taxon>
        <taxon>Polyphaga</taxon>
        <taxon>Cucujiformia</taxon>
        <taxon>Curculionidae</taxon>
        <taxon>Dryophthorinae</taxon>
        <taxon>Rhynchophorus</taxon>
    </lineage>
</organism>
<evidence type="ECO:0000256" key="2">
    <source>
        <dbReference type="ARBA" id="ARBA00008098"/>
    </source>
</evidence>
<dbReference type="GO" id="GO:0007608">
    <property type="term" value="P:sensory perception of smell"/>
    <property type="evidence" value="ECO:0007669"/>
    <property type="project" value="TreeGrafter"/>
</dbReference>
<dbReference type="SUPFAM" id="SSF47565">
    <property type="entry name" value="Insect pheromone/odorant-binding proteins"/>
    <property type="match status" value="1"/>
</dbReference>
<keyword evidence="4 5" id="KW-0732">Signal</keyword>
<dbReference type="Pfam" id="PF01395">
    <property type="entry name" value="PBP_GOBP"/>
    <property type="match status" value="1"/>
</dbReference>
<accession>A0A834MKS7</accession>
<evidence type="ECO:0000313" key="6">
    <source>
        <dbReference type="EMBL" id="KAF7286796.1"/>
    </source>
</evidence>
<dbReference type="OrthoDB" id="6693014at2759"/>
<dbReference type="EMBL" id="JAACXV010000021">
    <property type="protein sequence ID" value="KAF7286796.1"/>
    <property type="molecule type" value="Genomic_DNA"/>
</dbReference>
<keyword evidence="3" id="KW-0964">Secreted</keyword>